<dbReference type="RefSeq" id="WP_342674080.1">
    <property type="nucleotide sequence ID" value="NZ_FLQX01000173.1"/>
</dbReference>
<evidence type="ECO:0000256" key="4">
    <source>
        <dbReference type="ARBA" id="ARBA00022759"/>
    </source>
</evidence>
<dbReference type="InterPro" id="IPR012933">
    <property type="entry name" value="HicA_mRNA_interferase"/>
</dbReference>
<keyword evidence="6" id="KW-0694">RNA-binding</keyword>
<keyword evidence="4" id="KW-0255">Endonuclease</keyword>
<keyword evidence="5" id="KW-0378">Hydrolase</keyword>
<evidence type="ECO:0000256" key="3">
    <source>
        <dbReference type="ARBA" id="ARBA00022722"/>
    </source>
</evidence>
<dbReference type="GO" id="GO:0004519">
    <property type="term" value="F:endonuclease activity"/>
    <property type="evidence" value="ECO:0007669"/>
    <property type="project" value="UniProtKB-KW"/>
</dbReference>
<dbReference type="Proteomes" id="UP000199169">
    <property type="component" value="Unassembled WGS sequence"/>
</dbReference>
<proteinExistence type="inferred from homology"/>
<evidence type="ECO:0000256" key="1">
    <source>
        <dbReference type="ARBA" id="ARBA00006620"/>
    </source>
</evidence>
<comment type="similarity">
    <text evidence="1">Belongs to the HicA mRNA interferase family.</text>
</comment>
<dbReference type="GO" id="GO:0016787">
    <property type="term" value="F:hydrolase activity"/>
    <property type="evidence" value="ECO:0007669"/>
    <property type="project" value="UniProtKB-KW"/>
</dbReference>
<evidence type="ECO:0000313" key="8">
    <source>
        <dbReference type="EMBL" id="SBT10177.1"/>
    </source>
</evidence>
<evidence type="ECO:0000256" key="2">
    <source>
        <dbReference type="ARBA" id="ARBA00022649"/>
    </source>
</evidence>
<evidence type="ECO:0000256" key="6">
    <source>
        <dbReference type="ARBA" id="ARBA00022884"/>
    </source>
</evidence>
<keyword evidence="9" id="KW-1185">Reference proteome</keyword>
<keyword evidence="3" id="KW-0540">Nuclease</keyword>
<protein>
    <recommendedName>
        <fullName evidence="10">YcfA family protein</fullName>
    </recommendedName>
</protein>
<dbReference type="Gene3D" id="3.30.920.30">
    <property type="entry name" value="Hypothetical protein"/>
    <property type="match status" value="1"/>
</dbReference>
<organism evidence="8 9">
    <name type="scientific">Candidatus Accumulibacter aalborgensis</name>
    <dbReference type="NCBI Taxonomy" id="1860102"/>
    <lineage>
        <taxon>Bacteria</taxon>
        <taxon>Pseudomonadati</taxon>
        <taxon>Pseudomonadota</taxon>
        <taxon>Betaproteobacteria</taxon>
        <taxon>Candidatus Accumulibacter</taxon>
    </lineage>
</organism>
<reference evidence="8 9" key="1">
    <citation type="submission" date="2016-06" db="EMBL/GenBank/DDBJ databases">
        <authorList>
            <person name="Kjaerup R.B."/>
            <person name="Dalgaard T.S."/>
            <person name="Juul-Madsen H.R."/>
        </authorList>
    </citation>
    <scope>NUCLEOTIDE SEQUENCE [LARGE SCALE GENOMIC DNA]</scope>
    <source>
        <strain evidence="8">3</strain>
    </source>
</reference>
<evidence type="ECO:0000313" key="9">
    <source>
        <dbReference type="Proteomes" id="UP000199169"/>
    </source>
</evidence>
<keyword evidence="7" id="KW-0346">Stress response</keyword>
<dbReference type="SUPFAM" id="SSF54786">
    <property type="entry name" value="YcfA/nrd intein domain"/>
    <property type="match status" value="1"/>
</dbReference>
<dbReference type="Pfam" id="PF07927">
    <property type="entry name" value="HicA_toxin"/>
    <property type="match status" value="1"/>
</dbReference>
<sequence>MQFVFKPVRLQLTNTTEVFSIQAMNSNQFKRWLEQQGATFVPGKGGHLHVELNGRRSVLPMHGSHELGTGLVQAIKKQLDLKGK</sequence>
<accession>A0A1A8XZR8</accession>
<dbReference type="EMBL" id="FLQX01000173">
    <property type="protein sequence ID" value="SBT10177.1"/>
    <property type="molecule type" value="Genomic_DNA"/>
</dbReference>
<dbReference type="GO" id="GO:0003729">
    <property type="term" value="F:mRNA binding"/>
    <property type="evidence" value="ECO:0007669"/>
    <property type="project" value="InterPro"/>
</dbReference>
<evidence type="ECO:0000256" key="7">
    <source>
        <dbReference type="ARBA" id="ARBA00023016"/>
    </source>
</evidence>
<dbReference type="AlphaFoldDB" id="A0A1A8XZR8"/>
<evidence type="ECO:0008006" key="10">
    <source>
        <dbReference type="Google" id="ProtNLM"/>
    </source>
</evidence>
<name>A0A1A8XZR8_9PROT</name>
<evidence type="ECO:0000256" key="5">
    <source>
        <dbReference type="ARBA" id="ARBA00022801"/>
    </source>
</evidence>
<gene>
    <name evidence="8" type="ORF">ACCAA_910004</name>
</gene>
<dbReference type="STRING" id="1860102.ACCAA_910004"/>
<dbReference type="InterPro" id="IPR038570">
    <property type="entry name" value="HicA_sf"/>
</dbReference>
<keyword evidence="2" id="KW-1277">Toxin-antitoxin system</keyword>